<gene>
    <name evidence="2" type="ORF">BJ322DRAFT_297339</name>
</gene>
<protein>
    <submittedName>
        <fullName evidence="2">Uncharacterized protein</fullName>
    </submittedName>
</protein>
<sequence>MVYVPGITKALVRRKGGGKNKGGKSSPSTSSSKKSPKSTRNLPLGKKSATMYGNGGGPVRTIPSGVFAGRTVGGGTRADVYGNRKYGSGYPGYPIGVAGYGFPYFFWPLTFGGNGAYYVHSNEYGSPDNTTRPGGPMFTSTYASNTQNTTFYFVADNDTATAMVPIIQQNCSSVLDSGVSNTPVPYNLSDPNAPKPEQAVQYYRASSAALMLAGYNNTAQLSDNTSLPDTPLPTNIDTDLLACLNRTIGVAIPLVDGANPAAWNFGVTLSVYTISGFWVLHHVLSGIL</sequence>
<evidence type="ECO:0000313" key="3">
    <source>
        <dbReference type="Proteomes" id="UP000736335"/>
    </source>
</evidence>
<evidence type="ECO:0000256" key="1">
    <source>
        <dbReference type="SAM" id="MobiDB-lite"/>
    </source>
</evidence>
<evidence type="ECO:0000313" key="2">
    <source>
        <dbReference type="EMBL" id="KAF9780526.1"/>
    </source>
</evidence>
<reference evidence="2" key="2">
    <citation type="submission" date="2020-11" db="EMBL/GenBank/DDBJ databases">
        <authorList>
            <consortium name="DOE Joint Genome Institute"/>
            <person name="Kuo A."/>
            <person name="Miyauchi S."/>
            <person name="Kiss E."/>
            <person name="Drula E."/>
            <person name="Kohler A."/>
            <person name="Sanchez-Garcia M."/>
            <person name="Andreopoulos B."/>
            <person name="Barry K.W."/>
            <person name="Bonito G."/>
            <person name="Buee M."/>
            <person name="Carver A."/>
            <person name="Chen C."/>
            <person name="Cichocki N."/>
            <person name="Clum A."/>
            <person name="Culley D."/>
            <person name="Crous P.W."/>
            <person name="Fauchery L."/>
            <person name="Girlanda M."/>
            <person name="Hayes R."/>
            <person name="Keri Z."/>
            <person name="Labutti K."/>
            <person name="Lipzen A."/>
            <person name="Lombard V."/>
            <person name="Magnuson J."/>
            <person name="Maillard F."/>
            <person name="Morin E."/>
            <person name="Murat C."/>
            <person name="Nolan M."/>
            <person name="Ohm R."/>
            <person name="Pangilinan J."/>
            <person name="Pereira M."/>
            <person name="Perotto S."/>
            <person name="Peter M."/>
            <person name="Riley R."/>
            <person name="Sitrit Y."/>
            <person name="Stielow B."/>
            <person name="Szollosi G."/>
            <person name="Zifcakova L."/>
            <person name="Stursova M."/>
            <person name="Spatafora J.W."/>
            <person name="Tedersoo L."/>
            <person name="Vaario L.-M."/>
            <person name="Yamada A."/>
            <person name="Yan M."/>
            <person name="Wang P."/>
            <person name="Xu J."/>
            <person name="Bruns T."/>
            <person name="Baldrian P."/>
            <person name="Vilgalys R."/>
            <person name="Henrissat B."/>
            <person name="Grigoriev I.V."/>
            <person name="Hibbett D."/>
            <person name="Nagy L.G."/>
            <person name="Martin F.M."/>
        </authorList>
    </citation>
    <scope>NUCLEOTIDE SEQUENCE</scope>
    <source>
        <strain evidence="2">UH-Tt-Lm1</strain>
    </source>
</reference>
<proteinExistence type="predicted"/>
<dbReference type="AlphaFoldDB" id="A0A9P6H8N0"/>
<feature type="compositionally biased region" description="Low complexity" evidence="1">
    <location>
        <begin position="23"/>
        <end position="41"/>
    </location>
</feature>
<dbReference type="Proteomes" id="UP000736335">
    <property type="component" value="Unassembled WGS sequence"/>
</dbReference>
<comment type="caution">
    <text evidence="2">The sequence shown here is derived from an EMBL/GenBank/DDBJ whole genome shotgun (WGS) entry which is preliminary data.</text>
</comment>
<organism evidence="2 3">
    <name type="scientific">Thelephora terrestris</name>
    <dbReference type="NCBI Taxonomy" id="56493"/>
    <lineage>
        <taxon>Eukaryota</taxon>
        <taxon>Fungi</taxon>
        <taxon>Dikarya</taxon>
        <taxon>Basidiomycota</taxon>
        <taxon>Agaricomycotina</taxon>
        <taxon>Agaricomycetes</taxon>
        <taxon>Thelephorales</taxon>
        <taxon>Thelephoraceae</taxon>
        <taxon>Thelephora</taxon>
    </lineage>
</organism>
<name>A0A9P6H8N0_9AGAM</name>
<keyword evidence="3" id="KW-1185">Reference proteome</keyword>
<reference evidence="2" key="1">
    <citation type="journal article" date="2020" name="Nat. Commun.">
        <title>Large-scale genome sequencing of mycorrhizal fungi provides insights into the early evolution of symbiotic traits.</title>
        <authorList>
            <person name="Miyauchi S."/>
            <person name="Kiss E."/>
            <person name="Kuo A."/>
            <person name="Drula E."/>
            <person name="Kohler A."/>
            <person name="Sanchez-Garcia M."/>
            <person name="Morin E."/>
            <person name="Andreopoulos B."/>
            <person name="Barry K.W."/>
            <person name="Bonito G."/>
            <person name="Buee M."/>
            <person name="Carver A."/>
            <person name="Chen C."/>
            <person name="Cichocki N."/>
            <person name="Clum A."/>
            <person name="Culley D."/>
            <person name="Crous P.W."/>
            <person name="Fauchery L."/>
            <person name="Girlanda M."/>
            <person name="Hayes R.D."/>
            <person name="Keri Z."/>
            <person name="LaButti K."/>
            <person name="Lipzen A."/>
            <person name="Lombard V."/>
            <person name="Magnuson J."/>
            <person name="Maillard F."/>
            <person name="Murat C."/>
            <person name="Nolan M."/>
            <person name="Ohm R.A."/>
            <person name="Pangilinan J."/>
            <person name="Pereira M.F."/>
            <person name="Perotto S."/>
            <person name="Peter M."/>
            <person name="Pfister S."/>
            <person name="Riley R."/>
            <person name="Sitrit Y."/>
            <person name="Stielow J.B."/>
            <person name="Szollosi G."/>
            <person name="Zifcakova L."/>
            <person name="Stursova M."/>
            <person name="Spatafora J.W."/>
            <person name="Tedersoo L."/>
            <person name="Vaario L.M."/>
            <person name="Yamada A."/>
            <person name="Yan M."/>
            <person name="Wang P."/>
            <person name="Xu J."/>
            <person name="Bruns T."/>
            <person name="Baldrian P."/>
            <person name="Vilgalys R."/>
            <person name="Dunand C."/>
            <person name="Henrissat B."/>
            <person name="Grigoriev I.V."/>
            <person name="Hibbett D."/>
            <person name="Nagy L.G."/>
            <person name="Martin F.M."/>
        </authorList>
    </citation>
    <scope>NUCLEOTIDE SEQUENCE</scope>
    <source>
        <strain evidence="2">UH-Tt-Lm1</strain>
    </source>
</reference>
<accession>A0A9P6H8N0</accession>
<feature type="region of interest" description="Disordered" evidence="1">
    <location>
        <begin position="13"/>
        <end position="55"/>
    </location>
</feature>
<feature type="compositionally biased region" description="Basic residues" evidence="1">
    <location>
        <begin position="13"/>
        <end position="22"/>
    </location>
</feature>
<dbReference type="EMBL" id="WIUZ02000016">
    <property type="protein sequence ID" value="KAF9780526.1"/>
    <property type="molecule type" value="Genomic_DNA"/>
</dbReference>
<dbReference type="OrthoDB" id="3365917at2759"/>